<keyword evidence="1" id="KW-0328">Glycosyltransferase</keyword>
<dbReference type="InterPro" id="IPR001296">
    <property type="entry name" value="Glyco_trans_1"/>
</dbReference>
<reference evidence="5 6" key="1">
    <citation type="submission" date="2020-02" db="EMBL/GenBank/DDBJ databases">
        <title>Draft genome sequence of two Spirosoma agri KCTC 52727 and Spirosoma terrae KCTC 52035.</title>
        <authorList>
            <person name="Rojas J."/>
            <person name="Ambika Manirajan B."/>
            <person name="Suarez C."/>
            <person name="Ratering S."/>
            <person name="Schnell S."/>
        </authorList>
    </citation>
    <scope>NUCLEOTIDE SEQUENCE [LARGE SCALE GENOMIC DNA]</scope>
    <source>
        <strain evidence="5 6">KCTC 52035</strain>
    </source>
</reference>
<evidence type="ECO:0000256" key="1">
    <source>
        <dbReference type="ARBA" id="ARBA00022676"/>
    </source>
</evidence>
<evidence type="ECO:0000256" key="2">
    <source>
        <dbReference type="ARBA" id="ARBA00022679"/>
    </source>
</evidence>
<evidence type="ECO:0000259" key="4">
    <source>
        <dbReference type="Pfam" id="PF13579"/>
    </source>
</evidence>
<dbReference type="InterPro" id="IPR028098">
    <property type="entry name" value="Glyco_trans_4-like_N"/>
</dbReference>
<evidence type="ECO:0000313" key="5">
    <source>
        <dbReference type="EMBL" id="NDU97987.1"/>
    </source>
</evidence>
<dbReference type="Gene3D" id="3.40.50.2000">
    <property type="entry name" value="Glycogen Phosphorylase B"/>
    <property type="match status" value="2"/>
</dbReference>
<dbReference type="SUPFAM" id="SSF53756">
    <property type="entry name" value="UDP-Glycosyltransferase/glycogen phosphorylase"/>
    <property type="match status" value="1"/>
</dbReference>
<dbReference type="Pfam" id="PF00534">
    <property type="entry name" value="Glycos_transf_1"/>
    <property type="match status" value="1"/>
</dbReference>
<dbReference type="Proteomes" id="UP000474175">
    <property type="component" value="Unassembled WGS sequence"/>
</dbReference>
<dbReference type="PANTHER" id="PTHR12526:SF629">
    <property type="entry name" value="TEICHURONIC ACID BIOSYNTHESIS GLYCOSYLTRANSFERASE TUAH-RELATED"/>
    <property type="match status" value="1"/>
</dbReference>
<keyword evidence="6" id="KW-1185">Reference proteome</keyword>
<evidence type="ECO:0000259" key="3">
    <source>
        <dbReference type="Pfam" id="PF00534"/>
    </source>
</evidence>
<name>A0A6L9LEF2_9BACT</name>
<sequence>MEKVRILHISTAHPYQDPRVTNRVIPSLAPHYDVIAALPHAPTGRNKGVHYVWLPKFRKLLFRVLFSQPLAFGYALYFRPKLLHLYDPELIPLARLIQLILRIPVIYEVHENFYKKLDTKATNQGSWAIWPFRWADRLAHRQFYLIFTEHGYLDTYTDLQNPYCIIYNFPQLSFLDQFRKAYSPNSIAPEFFYIGQISLERAFDTLVAGLALVKTKYPGFIMYLFGERQLPKSELDQLPGYDSIRDNLRFYGYTDQQKAFQYIDNVTAGLALLKPVGDYTESYPTKLFEYMALGLPVITSDFRLYKDVVERYDCGFCISPHDPVQVAQALIELIENPEKAFTMGLNGRQAVERKYNWSSESEKLLNYYTLILDKRI</sequence>
<dbReference type="RefSeq" id="WP_163953988.1">
    <property type="nucleotide sequence ID" value="NZ_JAAFZH010000014.1"/>
</dbReference>
<gene>
    <name evidence="5" type="ORF">GK108_24090</name>
</gene>
<dbReference type="AlphaFoldDB" id="A0A6L9LEF2"/>
<feature type="domain" description="Glycosyl transferase family 1" evidence="3">
    <location>
        <begin position="179"/>
        <end position="349"/>
    </location>
</feature>
<dbReference type="Pfam" id="PF13579">
    <property type="entry name" value="Glyco_trans_4_4"/>
    <property type="match status" value="1"/>
</dbReference>
<keyword evidence="2 5" id="KW-0808">Transferase</keyword>
<dbReference type="GO" id="GO:0016757">
    <property type="term" value="F:glycosyltransferase activity"/>
    <property type="evidence" value="ECO:0007669"/>
    <property type="project" value="UniProtKB-KW"/>
</dbReference>
<dbReference type="PANTHER" id="PTHR12526">
    <property type="entry name" value="GLYCOSYLTRANSFERASE"/>
    <property type="match status" value="1"/>
</dbReference>
<dbReference type="EMBL" id="JAAFZH010000014">
    <property type="protein sequence ID" value="NDU97987.1"/>
    <property type="molecule type" value="Genomic_DNA"/>
</dbReference>
<feature type="domain" description="Glycosyltransferase subfamily 4-like N-terminal" evidence="4">
    <location>
        <begin position="48"/>
        <end position="148"/>
    </location>
</feature>
<evidence type="ECO:0000313" key="6">
    <source>
        <dbReference type="Proteomes" id="UP000474175"/>
    </source>
</evidence>
<protein>
    <submittedName>
        <fullName evidence="5">Glycosyltransferase family 4 protein</fullName>
    </submittedName>
</protein>
<accession>A0A6L9LEF2</accession>
<comment type="caution">
    <text evidence="5">The sequence shown here is derived from an EMBL/GenBank/DDBJ whole genome shotgun (WGS) entry which is preliminary data.</text>
</comment>
<proteinExistence type="predicted"/>
<organism evidence="5 6">
    <name type="scientific">Spirosoma terrae</name>
    <dbReference type="NCBI Taxonomy" id="1968276"/>
    <lineage>
        <taxon>Bacteria</taxon>
        <taxon>Pseudomonadati</taxon>
        <taxon>Bacteroidota</taxon>
        <taxon>Cytophagia</taxon>
        <taxon>Cytophagales</taxon>
        <taxon>Cytophagaceae</taxon>
        <taxon>Spirosoma</taxon>
    </lineage>
</organism>